<protein>
    <submittedName>
        <fullName evidence="1">Uncharacterized protein</fullName>
    </submittedName>
</protein>
<dbReference type="HOGENOM" id="CLU_2997609_0_0_1"/>
<sequence length="57" mass="6399">MFVGVRVRVEFAGWTGYKVVSPGVMIIDFQKTSDGEKFIGDFIKVVNDILRVSINGY</sequence>
<gene>
    <name evidence="1" type="ORF">GLOINDRAFT_32254</name>
</gene>
<name>U9TKK0_RHIID</name>
<evidence type="ECO:0000313" key="1">
    <source>
        <dbReference type="EMBL" id="ESA07962.1"/>
    </source>
</evidence>
<dbReference type="AlphaFoldDB" id="U9TKK0"/>
<reference evidence="1" key="1">
    <citation type="submission" date="2013-07" db="EMBL/GenBank/DDBJ databases">
        <title>The genome of an arbuscular mycorrhizal fungus provides insights into the evolution of the oldest plant symbiosis.</title>
        <authorList>
            <consortium name="DOE Joint Genome Institute"/>
            <person name="Tisserant E."/>
            <person name="Malbreil M."/>
            <person name="Kuo A."/>
            <person name="Kohler A."/>
            <person name="Symeonidi A."/>
            <person name="Balestrini R."/>
            <person name="Charron P."/>
            <person name="Duensing N."/>
            <person name="Frei-dit-Frey N."/>
            <person name="Gianinazzi-Pearson V."/>
            <person name="Gilbert B."/>
            <person name="Handa Y."/>
            <person name="Hijri M."/>
            <person name="Kaul R."/>
            <person name="Kawaguchi M."/>
            <person name="Krajinski F."/>
            <person name="Lammers P."/>
            <person name="Lapierre D."/>
            <person name="Masclaux F.G."/>
            <person name="Murat C."/>
            <person name="Morin E."/>
            <person name="Ndikumana S."/>
            <person name="Pagni M."/>
            <person name="Petitpierre D."/>
            <person name="Requena N."/>
            <person name="Rosikiewicz P."/>
            <person name="Riley R."/>
            <person name="Saito K."/>
            <person name="San Clemente H."/>
            <person name="Shapiro H."/>
            <person name="van Tuinen D."/>
            <person name="Becard G."/>
            <person name="Bonfante P."/>
            <person name="Paszkowski U."/>
            <person name="Shachar-Hill Y."/>
            <person name="Young J.P."/>
            <person name="Sanders I.R."/>
            <person name="Henrissat B."/>
            <person name="Rensing S.A."/>
            <person name="Grigoriev I.V."/>
            <person name="Corradi N."/>
            <person name="Roux C."/>
            <person name="Martin F."/>
        </authorList>
    </citation>
    <scope>NUCLEOTIDE SEQUENCE</scope>
    <source>
        <strain evidence="1">DAOM 197198</strain>
    </source>
</reference>
<dbReference type="EMBL" id="KI289724">
    <property type="protein sequence ID" value="ESA07962.1"/>
    <property type="molecule type" value="Genomic_DNA"/>
</dbReference>
<organism evidence="1">
    <name type="scientific">Rhizophagus irregularis (strain DAOM 181602 / DAOM 197198 / MUCL 43194)</name>
    <name type="common">Arbuscular mycorrhizal fungus</name>
    <name type="synonym">Glomus intraradices</name>
    <dbReference type="NCBI Taxonomy" id="747089"/>
    <lineage>
        <taxon>Eukaryota</taxon>
        <taxon>Fungi</taxon>
        <taxon>Fungi incertae sedis</taxon>
        <taxon>Mucoromycota</taxon>
        <taxon>Glomeromycotina</taxon>
        <taxon>Glomeromycetes</taxon>
        <taxon>Glomerales</taxon>
        <taxon>Glomeraceae</taxon>
        <taxon>Rhizophagus</taxon>
    </lineage>
</organism>
<proteinExistence type="predicted"/>
<accession>U9TKK0</accession>